<name>A0A7G5EG78_9BURK</name>
<dbReference type="InterPro" id="IPR052901">
    <property type="entry name" value="Bact_TGase-like"/>
</dbReference>
<dbReference type="RefSeq" id="WP_182327409.1">
    <property type="nucleotide sequence ID" value="NZ_CP058554.1"/>
</dbReference>
<dbReference type="Pfam" id="PF01841">
    <property type="entry name" value="Transglut_core"/>
    <property type="match status" value="1"/>
</dbReference>
<dbReference type="SUPFAM" id="SSF54001">
    <property type="entry name" value="Cysteine proteinases"/>
    <property type="match status" value="1"/>
</dbReference>
<feature type="transmembrane region" description="Helical" evidence="1">
    <location>
        <begin position="75"/>
        <end position="108"/>
    </location>
</feature>
<reference evidence="3 4" key="1">
    <citation type="journal article" date="2020" name="G3 (Bethesda)">
        <title>CeMbio - The Caenorhabditis elegans Microbiome Resource.</title>
        <authorList>
            <person name="Dirksen P."/>
            <person name="Assie A."/>
            <person name="Zimmermann J."/>
            <person name="Zhang F."/>
            <person name="Tietje A.M."/>
            <person name="Marsh S.A."/>
            <person name="Felix M.A."/>
            <person name="Shapira M."/>
            <person name="Kaleta C."/>
            <person name="Schulenburg H."/>
            <person name="Samuel B."/>
        </authorList>
    </citation>
    <scope>NUCLEOTIDE SEQUENCE [LARGE SCALE GENOMIC DNA]</scope>
    <source>
        <strain evidence="3 4">BIGb0172</strain>
    </source>
</reference>
<dbReference type="InterPro" id="IPR021878">
    <property type="entry name" value="TgpA_N"/>
</dbReference>
<dbReference type="SMART" id="SM00460">
    <property type="entry name" value="TGc"/>
    <property type="match status" value="1"/>
</dbReference>
<organism evidence="3 4">
    <name type="scientific">Comamonas piscis</name>
    <dbReference type="NCBI Taxonomy" id="1562974"/>
    <lineage>
        <taxon>Bacteria</taxon>
        <taxon>Pseudomonadati</taxon>
        <taxon>Pseudomonadota</taxon>
        <taxon>Betaproteobacteria</taxon>
        <taxon>Burkholderiales</taxon>
        <taxon>Comamonadaceae</taxon>
        <taxon>Comamonas</taxon>
    </lineage>
</organism>
<evidence type="ECO:0000256" key="1">
    <source>
        <dbReference type="SAM" id="Phobius"/>
    </source>
</evidence>
<evidence type="ECO:0000313" key="4">
    <source>
        <dbReference type="Proteomes" id="UP000515240"/>
    </source>
</evidence>
<feature type="transmembrane region" description="Helical" evidence="1">
    <location>
        <begin position="142"/>
        <end position="161"/>
    </location>
</feature>
<dbReference type="PANTHER" id="PTHR42736">
    <property type="entry name" value="PROTEIN-GLUTAMINE GAMMA-GLUTAMYLTRANSFERASE"/>
    <property type="match status" value="1"/>
</dbReference>
<keyword evidence="1" id="KW-1133">Transmembrane helix</keyword>
<dbReference type="AlphaFoldDB" id="A0A7G5EG78"/>
<feature type="transmembrane region" description="Helical" evidence="1">
    <location>
        <begin position="27"/>
        <end position="55"/>
    </location>
</feature>
<feature type="transmembrane region" description="Helical" evidence="1">
    <location>
        <begin position="573"/>
        <end position="592"/>
    </location>
</feature>
<dbReference type="EMBL" id="CP058554">
    <property type="protein sequence ID" value="QMV73003.1"/>
    <property type="molecule type" value="Genomic_DNA"/>
</dbReference>
<accession>A0A7G5EG78</accession>
<dbReference type="InterPro" id="IPR038765">
    <property type="entry name" value="Papain-like_cys_pep_sf"/>
</dbReference>
<dbReference type="PANTHER" id="PTHR42736:SF1">
    <property type="entry name" value="PROTEIN-GLUTAMINE GAMMA-GLUTAMYLTRANSFERASE"/>
    <property type="match status" value="1"/>
</dbReference>
<feature type="transmembrane region" description="Helical" evidence="1">
    <location>
        <begin position="120"/>
        <end position="136"/>
    </location>
</feature>
<gene>
    <name evidence="3" type="ORF">HS961_09200</name>
</gene>
<dbReference type="InterPro" id="IPR002931">
    <property type="entry name" value="Transglutaminase-like"/>
</dbReference>
<keyword evidence="1" id="KW-0472">Membrane</keyword>
<dbReference type="Gene3D" id="3.10.620.30">
    <property type="match status" value="1"/>
</dbReference>
<proteinExistence type="predicted"/>
<evidence type="ECO:0000313" key="3">
    <source>
        <dbReference type="EMBL" id="QMV73003.1"/>
    </source>
</evidence>
<dbReference type="Proteomes" id="UP000515240">
    <property type="component" value="Chromosome"/>
</dbReference>
<keyword evidence="4" id="KW-1185">Reference proteome</keyword>
<dbReference type="KEGG" id="cpis:HS961_09200"/>
<keyword evidence="1" id="KW-0812">Transmembrane</keyword>
<feature type="transmembrane region" description="Helical" evidence="1">
    <location>
        <begin position="173"/>
        <end position="195"/>
    </location>
</feature>
<dbReference type="Pfam" id="PF11992">
    <property type="entry name" value="TgpA_N"/>
    <property type="match status" value="1"/>
</dbReference>
<evidence type="ECO:0000259" key="2">
    <source>
        <dbReference type="SMART" id="SM00460"/>
    </source>
</evidence>
<protein>
    <submittedName>
        <fullName evidence="3">DUF3488 domain-containing transglutaminase family protein</fullName>
    </submittedName>
</protein>
<sequence length="694" mass="77021">MSSVFSPTRPAGRARWTALPREARDTVFLLAVVGWVLLPLTATLPIWASALAYALLAWRGSIALRHKPLPGRWQLLALLVLVVGLTLLSYRTILGADAGVTLVCMLLTLKTMEMRAKRDAMVVFFLGFFALIANFLHSQSLLTALAIAIGLVGLLTALVHAHMPVGQPSIKFAAGLSLKMVAIGAPLTLALFVLFPRMAPLWGVPQNPTAKTGLSEEMTVGSVASLAQDEGIAFRVKFDTPQNRPPAANQLYWRGPVLSDFDGTTWRATPSFRTPDDKLFNDIATEGEPLRYELTLEPHHKPWLLTLDLTRSAPQLPRGRAYSTGDLQWLSNRPITEVTRIAVESHPRYRFGMHAGNRELAFNRRLPANSNPRTQAWVAQLMAEMGDRPDRHEQLVQRLQAQLRNGGYTYTLDPGVYTGQAADEFWFDRKQGFCEHISAAFVIALRSAGVPARIVTGYQGGESNSVDGYWTVRQADAHAWAEVWLGEEKGWVRYDPTGSVNPGRVGAAQRLNTPNFMGINVSNAATINGLQRMRAVWEAVNNSWNQWVLNYTQREQMDMLSKLGLSSPNWMDLVRILGGLVLAAALIVVLVLQYQRRRTDPWLALLTQARKRMRQAGMPDAALSNANTPRILARMVHAQAPDLAPAFGQWLKAMERQRYAHATGQAAPKAELAALRKQLRLLPWSRLRAQANKV</sequence>
<feature type="domain" description="Transglutaminase-like" evidence="2">
    <location>
        <begin position="426"/>
        <end position="498"/>
    </location>
</feature>